<reference evidence="4 6" key="2">
    <citation type="submission" date="2018-07" db="EMBL/GenBank/DDBJ databases">
        <title>The Genome Sequence of Enterococcus sp. DIV0659b.</title>
        <authorList>
            <consortium name="The Broad Institute Genomics Platform"/>
            <consortium name="The Broad Institute Genomic Center for Infectious Diseases"/>
            <person name="Earl A."/>
            <person name="Manson A."/>
            <person name="Schwartman J."/>
            <person name="Gilmore M."/>
            <person name="Abouelleil A."/>
            <person name="Cao P."/>
            <person name="Chapman S."/>
            <person name="Cusick C."/>
            <person name="Shea T."/>
            <person name="Young S."/>
            <person name="Neafsey D."/>
            <person name="Nusbaum C."/>
            <person name="Birren B."/>
        </authorList>
    </citation>
    <scope>NUCLEOTIDE SEQUENCE [LARGE SCALE GENOMIC DNA]</scope>
    <source>
        <strain evidence="4 6">4G2_DIV0659</strain>
    </source>
</reference>
<evidence type="ECO:0000313" key="6">
    <source>
        <dbReference type="Proteomes" id="UP000195139"/>
    </source>
</evidence>
<dbReference type="EMBL" id="NGLE02000001">
    <property type="protein sequence ID" value="MEI5993853.1"/>
    <property type="molecule type" value="Genomic_DNA"/>
</dbReference>
<proteinExistence type="predicted"/>
<dbReference type="Pfam" id="PF01156">
    <property type="entry name" value="IU_nuc_hydro"/>
    <property type="match status" value="1"/>
</dbReference>
<evidence type="ECO:0000256" key="2">
    <source>
        <dbReference type="ARBA" id="ARBA00023295"/>
    </source>
</evidence>
<gene>
    <name evidence="4" type="ORF">A5880_001400</name>
    <name evidence="5" type="ORF">A5880_002036</name>
</gene>
<keyword evidence="2" id="KW-0326">Glycosidase</keyword>
<organism evidence="5">
    <name type="scientific">Candidatus Enterococcus mansonii</name>
    <dbReference type="NCBI Taxonomy" id="1834181"/>
    <lineage>
        <taxon>Bacteria</taxon>
        <taxon>Bacillati</taxon>
        <taxon>Bacillota</taxon>
        <taxon>Bacilli</taxon>
        <taxon>Lactobacillales</taxon>
        <taxon>Enterococcaceae</taxon>
        <taxon>Enterococcus</taxon>
    </lineage>
</organism>
<dbReference type="RefSeq" id="WP_179190444.1">
    <property type="nucleotide sequence ID" value="NZ_NGLE02000001.1"/>
</dbReference>
<comment type="caution">
    <text evidence="5">The sequence shown here is derived from an EMBL/GenBank/DDBJ whole genome shotgun (WGS) entry which is preliminary data.</text>
</comment>
<name>A0A242CC46_9ENTE</name>
<dbReference type="GO" id="GO:0008477">
    <property type="term" value="F:purine nucleosidase activity"/>
    <property type="evidence" value="ECO:0007669"/>
    <property type="project" value="TreeGrafter"/>
</dbReference>
<evidence type="ECO:0000256" key="1">
    <source>
        <dbReference type="ARBA" id="ARBA00022801"/>
    </source>
</evidence>
<keyword evidence="6" id="KW-1185">Reference proteome</keyword>
<dbReference type="STRING" id="1834181.A5880_002036"/>
<dbReference type="AlphaFoldDB" id="A0A242CC46"/>
<dbReference type="GO" id="GO:0006152">
    <property type="term" value="P:purine nucleoside catabolic process"/>
    <property type="evidence" value="ECO:0007669"/>
    <property type="project" value="TreeGrafter"/>
</dbReference>
<evidence type="ECO:0000313" key="5">
    <source>
        <dbReference type="EMBL" id="OTO07766.1"/>
    </source>
</evidence>
<protein>
    <recommendedName>
        <fullName evidence="3">Inosine/uridine-preferring nucleoside hydrolase domain-containing protein</fullName>
    </recommendedName>
</protein>
<dbReference type="Proteomes" id="UP000195139">
    <property type="component" value="Unassembled WGS sequence"/>
</dbReference>
<evidence type="ECO:0000259" key="3">
    <source>
        <dbReference type="Pfam" id="PF01156"/>
    </source>
</evidence>
<reference evidence="5" key="1">
    <citation type="submission" date="2017-05" db="EMBL/GenBank/DDBJ databases">
        <title>The Genome Sequence of Enterococcus sp. 4G2_DIV0659.</title>
        <authorList>
            <consortium name="The Broad Institute Genomics Platform"/>
            <consortium name="The Broad Institute Genomic Center for Infectious Diseases"/>
            <person name="Earl A."/>
            <person name="Manson A."/>
            <person name="Schwartman J."/>
            <person name="Gilmore M."/>
            <person name="Abouelleil A."/>
            <person name="Cao P."/>
            <person name="Chapman S."/>
            <person name="Cusick C."/>
            <person name="Shea T."/>
            <person name="Young S."/>
            <person name="Neafsey D."/>
            <person name="Nusbaum C."/>
            <person name="Birren B."/>
        </authorList>
    </citation>
    <scope>NUCLEOTIDE SEQUENCE [LARGE SCALE GENOMIC DNA]</scope>
    <source>
        <strain evidence="5">4G2_DIV0659</strain>
    </source>
</reference>
<dbReference type="InterPro" id="IPR023186">
    <property type="entry name" value="IUNH"/>
</dbReference>
<dbReference type="PANTHER" id="PTHR12304">
    <property type="entry name" value="INOSINE-URIDINE PREFERRING NUCLEOSIDE HYDROLASE"/>
    <property type="match status" value="1"/>
</dbReference>
<dbReference type="GO" id="GO:0005829">
    <property type="term" value="C:cytosol"/>
    <property type="evidence" value="ECO:0007669"/>
    <property type="project" value="TreeGrafter"/>
</dbReference>
<dbReference type="CDD" id="cd02650">
    <property type="entry name" value="nuc_hydro_CaPnhB"/>
    <property type="match status" value="1"/>
</dbReference>
<keyword evidence="1" id="KW-0378">Hydrolase</keyword>
<dbReference type="Gene3D" id="3.90.245.10">
    <property type="entry name" value="Ribonucleoside hydrolase-like"/>
    <property type="match status" value="1"/>
</dbReference>
<dbReference type="PANTHER" id="PTHR12304:SF4">
    <property type="entry name" value="URIDINE NUCLEOSIDASE"/>
    <property type="match status" value="1"/>
</dbReference>
<feature type="domain" description="Inosine/uridine-preferring nucleoside hydrolase" evidence="3">
    <location>
        <begin position="3"/>
        <end position="302"/>
    </location>
</feature>
<accession>A0A242CC46</accession>
<dbReference type="SUPFAM" id="SSF53590">
    <property type="entry name" value="Nucleoside hydrolase"/>
    <property type="match status" value="1"/>
</dbReference>
<evidence type="ECO:0000313" key="4">
    <source>
        <dbReference type="EMBL" id="MEI5993853.1"/>
    </source>
</evidence>
<sequence length="314" mass="33613">MKMILDLDTGIDDALAIAYALGRPEIDLIGITTAFGNVTIDKAVKNSLSILELLGRSDVPVFEGAAHPSTATSFMTTDHLHRIHGLNGIGNVVLDEPKGQKSTITAVDFLIDAAVTHNEELVLVATGPMTNLAEAIKKDRAAIEKIGKIVVMGSALTVPGNISQFAEANIYNDPDAAKYVLESGIPLVLVGLDVTLKTMIEGSDIASWTEVDTAASRAITEMATYYYTNEYEEEEIVGGALHDPLAVEVAINPAIITASLPINLTVETKGPSIGRTTANMRLLNQKEKSAQVCVDVEGDLFIKKFTQTVHEILK</sequence>
<dbReference type="EMBL" id="NGLE01000003">
    <property type="protein sequence ID" value="OTO07766.1"/>
    <property type="molecule type" value="Genomic_DNA"/>
</dbReference>
<dbReference type="InterPro" id="IPR036452">
    <property type="entry name" value="Ribo_hydro-like"/>
</dbReference>
<dbReference type="InterPro" id="IPR001910">
    <property type="entry name" value="Inosine/uridine_hydrolase_dom"/>
</dbReference>